<reference evidence="2" key="1">
    <citation type="submission" date="2021-06" db="EMBL/GenBank/DDBJ databases">
        <title>Genome Sequence of Mortierella hyaline Strain SCG-10, a Cold-Adapted, Nitrate-Reducing Fungus Isolated from Soil in Minnesota, USA.</title>
        <authorList>
            <person name="Aldossari N."/>
        </authorList>
    </citation>
    <scope>NUCLEOTIDE SEQUENCE</scope>
    <source>
        <strain evidence="2">SCG-10</strain>
    </source>
</reference>
<proteinExistence type="predicted"/>
<sequence>MVKRFPHGQQFQLKLRDENLVIDVKEGSVDGGAEIIVWSNTNGDNQKWTYEDGQIKNVKSGLVLTAGGLSANVNVAQFEGQGSDAQRYDYDDYTISTKEDEDLVLGVKSKAEGATVALVRRDNDDFKQMWEIVAL</sequence>
<dbReference type="SUPFAM" id="SSF50370">
    <property type="entry name" value="Ricin B-like lectins"/>
    <property type="match status" value="1"/>
</dbReference>
<dbReference type="CDD" id="cd00161">
    <property type="entry name" value="beta-trefoil_Ricin-like"/>
    <property type="match status" value="1"/>
</dbReference>
<organism evidence="2 3">
    <name type="scientific">Linnemannia hyalina</name>
    <dbReference type="NCBI Taxonomy" id="64524"/>
    <lineage>
        <taxon>Eukaryota</taxon>
        <taxon>Fungi</taxon>
        <taxon>Fungi incertae sedis</taxon>
        <taxon>Mucoromycota</taxon>
        <taxon>Mortierellomycotina</taxon>
        <taxon>Mortierellomycetes</taxon>
        <taxon>Mortierellales</taxon>
        <taxon>Mortierellaceae</taxon>
        <taxon>Linnemannia</taxon>
    </lineage>
</organism>
<gene>
    <name evidence="2" type="ORF">KI688_010446</name>
</gene>
<dbReference type="Proteomes" id="UP000707451">
    <property type="component" value="Unassembled WGS sequence"/>
</dbReference>
<comment type="caution">
    <text evidence="2">The sequence shown here is derived from an EMBL/GenBank/DDBJ whole genome shotgun (WGS) entry which is preliminary data.</text>
</comment>
<feature type="domain" description="Ricin B lectin" evidence="1">
    <location>
        <begin position="9"/>
        <end position="133"/>
    </location>
</feature>
<name>A0A9P7XZJ9_9FUNG</name>
<protein>
    <recommendedName>
        <fullName evidence="1">Ricin B lectin domain-containing protein</fullName>
    </recommendedName>
</protein>
<dbReference type="Pfam" id="PF00652">
    <property type="entry name" value="Ricin_B_lectin"/>
    <property type="match status" value="1"/>
</dbReference>
<evidence type="ECO:0000259" key="1">
    <source>
        <dbReference type="SMART" id="SM00458"/>
    </source>
</evidence>
<dbReference type="PROSITE" id="PS50231">
    <property type="entry name" value="RICIN_B_LECTIN"/>
    <property type="match status" value="1"/>
</dbReference>
<dbReference type="InterPro" id="IPR000772">
    <property type="entry name" value="Ricin_B_lectin"/>
</dbReference>
<evidence type="ECO:0000313" key="2">
    <source>
        <dbReference type="EMBL" id="KAG9069543.1"/>
    </source>
</evidence>
<dbReference type="AlphaFoldDB" id="A0A9P7XZJ9"/>
<keyword evidence="3" id="KW-1185">Reference proteome</keyword>
<dbReference type="InterPro" id="IPR035992">
    <property type="entry name" value="Ricin_B-like_lectins"/>
</dbReference>
<evidence type="ECO:0000313" key="3">
    <source>
        <dbReference type="Proteomes" id="UP000707451"/>
    </source>
</evidence>
<dbReference type="Gene3D" id="2.80.10.50">
    <property type="match status" value="1"/>
</dbReference>
<dbReference type="OrthoDB" id="9895617at2759"/>
<accession>A0A9P7XZJ9</accession>
<dbReference type="EMBL" id="JAHRHY010000005">
    <property type="protein sequence ID" value="KAG9069543.1"/>
    <property type="molecule type" value="Genomic_DNA"/>
</dbReference>
<dbReference type="SMART" id="SM00458">
    <property type="entry name" value="RICIN"/>
    <property type="match status" value="1"/>
</dbReference>